<name>A0AAV5TY02_9BILA</name>
<accession>A0AAV5TY02</accession>
<feature type="non-terminal residue" evidence="1">
    <location>
        <position position="158"/>
    </location>
</feature>
<dbReference type="EMBL" id="BTSX01000005">
    <property type="protein sequence ID" value="GMS99359.1"/>
    <property type="molecule type" value="Genomic_DNA"/>
</dbReference>
<organism evidence="1 2">
    <name type="scientific">Pristionchus entomophagus</name>
    <dbReference type="NCBI Taxonomy" id="358040"/>
    <lineage>
        <taxon>Eukaryota</taxon>
        <taxon>Metazoa</taxon>
        <taxon>Ecdysozoa</taxon>
        <taxon>Nematoda</taxon>
        <taxon>Chromadorea</taxon>
        <taxon>Rhabditida</taxon>
        <taxon>Rhabditina</taxon>
        <taxon>Diplogasteromorpha</taxon>
        <taxon>Diplogasteroidea</taxon>
        <taxon>Neodiplogasteridae</taxon>
        <taxon>Pristionchus</taxon>
    </lineage>
</organism>
<evidence type="ECO:0000313" key="2">
    <source>
        <dbReference type="Proteomes" id="UP001432027"/>
    </source>
</evidence>
<dbReference type="Proteomes" id="UP001432027">
    <property type="component" value="Unassembled WGS sequence"/>
</dbReference>
<reference evidence="1" key="1">
    <citation type="submission" date="2023-10" db="EMBL/GenBank/DDBJ databases">
        <title>Genome assembly of Pristionchus species.</title>
        <authorList>
            <person name="Yoshida K."/>
            <person name="Sommer R.J."/>
        </authorList>
    </citation>
    <scope>NUCLEOTIDE SEQUENCE</scope>
    <source>
        <strain evidence="1">RS0144</strain>
    </source>
</reference>
<evidence type="ECO:0000313" key="1">
    <source>
        <dbReference type="EMBL" id="GMS99359.1"/>
    </source>
</evidence>
<feature type="non-terminal residue" evidence="1">
    <location>
        <position position="1"/>
    </location>
</feature>
<dbReference type="AlphaFoldDB" id="A0AAV5TY02"/>
<keyword evidence="2" id="KW-1185">Reference proteome</keyword>
<protein>
    <submittedName>
        <fullName evidence="1">Uncharacterized protein</fullName>
    </submittedName>
</protein>
<gene>
    <name evidence="1" type="ORF">PENTCL1PPCAC_21534</name>
</gene>
<sequence length="158" mass="18094">LNVNGPIVSLTFAEVTKVKIGANKQFHEVVEYYDDGFMTSAGGNVCRNPRNGGYQSFRSPAYNTSITYNIITTEEYFTVHFEADLHNDEQHNLTFRDLMNFKTFHLHGSYEEGTAQQELTMEKTQRCELTLRKAEGDQGFLVRHTAKMWIDDGRTTTP</sequence>
<proteinExistence type="predicted"/>
<comment type="caution">
    <text evidence="1">The sequence shown here is derived from an EMBL/GenBank/DDBJ whole genome shotgun (WGS) entry which is preliminary data.</text>
</comment>